<dbReference type="EMBL" id="CP150951">
    <property type="protein sequence ID" value="WZC49147.1"/>
    <property type="molecule type" value="Genomic_DNA"/>
</dbReference>
<keyword evidence="1" id="KW-0732">Signal</keyword>
<evidence type="ECO:0000313" key="2">
    <source>
        <dbReference type="EMBL" id="WZC49147.1"/>
    </source>
</evidence>
<keyword evidence="3" id="KW-1185">Reference proteome</keyword>
<name>A0ABZ2V3T9_9RHOB</name>
<reference evidence="3" key="1">
    <citation type="submission" date="2024-04" db="EMBL/GenBank/DDBJ databases">
        <title>Phylogenomic analyses of a clade within the roseobacter group suggest taxonomic reassignments of species of the genera Aestuariivita, Citreicella, Loktanella, Nautella, Pelagibaca, Ruegeria, Thalassobius, Thiobacimonas and Tropicibacter, and the proposal o.</title>
        <authorList>
            <person name="Jeon C.O."/>
        </authorList>
    </citation>
    <scope>NUCLEOTIDE SEQUENCE [LARGE SCALE GENOMIC DNA]</scope>
    <source>
        <strain evidence="3">BS5-3</strain>
    </source>
</reference>
<evidence type="ECO:0000256" key="1">
    <source>
        <dbReference type="SAM" id="SignalP"/>
    </source>
</evidence>
<accession>A0ABZ2V3T9</accession>
<evidence type="ECO:0000313" key="3">
    <source>
        <dbReference type="Proteomes" id="UP001440612"/>
    </source>
</evidence>
<feature type="chain" id="PRO_5046606755" description="Lysozyme inhibitor LprI N-terminal domain-containing protein" evidence="1">
    <location>
        <begin position="26"/>
        <end position="298"/>
    </location>
</feature>
<protein>
    <recommendedName>
        <fullName evidence="4">Lysozyme inhibitor LprI N-terminal domain-containing protein</fullName>
    </recommendedName>
</protein>
<gene>
    <name evidence="2" type="ORF">AABB29_00355</name>
</gene>
<proteinExistence type="predicted"/>
<sequence length="298" mass="32403">MAQASTRIYTLIGLLHIFNPTLVAAQVTDACPDTANLLMHCTFDDGARQMALCQSDKVVSYSFGVDLDRPEISLSSTITDLQNVPYNRVTADNFEQIRFHNGDTSYEIYAYETIYSSPTGAEHHTEGGIRVKYPGGSETVLVCDDTTVTPGTPRDGIGQIPAQATAEGIRLISDCADSNDDINACLGIARDVDIKEHGCTPGQDWTDCWAHESNVWRSVLAAQEAETIARLSQIVDNDDIASISKAQEIWHEGHRLDCRLAGTLPFAADAGNARCIAERNAARVTFLQSVIGFAEFDG</sequence>
<dbReference type="RefSeq" id="WP_341367258.1">
    <property type="nucleotide sequence ID" value="NZ_CP150951.2"/>
</dbReference>
<evidence type="ECO:0008006" key="4">
    <source>
        <dbReference type="Google" id="ProtNLM"/>
    </source>
</evidence>
<dbReference type="Proteomes" id="UP001440612">
    <property type="component" value="Chromosome"/>
</dbReference>
<feature type="signal peptide" evidence="1">
    <location>
        <begin position="1"/>
        <end position="25"/>
    </location>
</feature>
<organism evidence="2 3">
    <name type="scientific">Yoonia phaeophyticola</name>
    <dbReference type="NCBI Taxonomy" id="3137369"/>
    <lineage>
        <taxon>Bacteria</taxon>
        <taxon>Pseudomonadati</taxon>
        <taxon>Pseudomonadota</taxon>
        <taxon>Alphaproteobacteria</taxon>
        <taxon>Rhodobacterales</taxon>
        <taxon>Paracoccaceae</taxon>
        <taxon>Yoonia</taxon>
    </lineage>
</organism>